<evidence type="ECO:0000313" key="2">
    <source>
        <dbReference type="Proteomes" id="UP000192320"/>
    </source>
</evidence>
<evidence type="ECO:0000313" key="1">
    <source>
        <dbReference type="EMBL" id="ORB03713.1"/>
    </source>
</evidence>
<gene>
    <name evidence="1" type="ORF">BST33_01860</name>
</gene>
<sequence>MMRQRFAHALAIGALGTLSVLGGAAAANADPSDPNPLPGGPSPIIDDFISAQIPALSSPGNELSQSNVQGGSVVRGGVGMYCQNPGVECRPPGRG</sequence>
<keyword evidence="2" id="KW-1185">Reference proteome</keyword>
<dbReference type="RefSeq" id="WP_083022536.1">
    <property type="nucleotide sequence ID" value="NZ_AP022589.1"/>
</dbReference>
<comment type="caution">
    <text evidence="1">The sequence shown here is derived from an EMBL/GenBank/DDBJ whole genome shotgun (WGS) entry which is preliminary data.</text>
</comment>
<dbReference type="AlphaFoldDB" id="A0A7I7R5U6"/>
<dbReference type="EMBL" id="MVHZ01000002">
    <property type="protein sequence ID" value="ORB03713.1"/>
    <property type="molecule type" value="Genomic_DNA"/>
</dbReference>
<organism evidence="1 2">
    <name type="scientific">Mycolicibacter minnesotensis</name>
    <dbReference type="NCBI Taxonomy" id="1118379"/>
    <lineage>
        <taxon>Bacteria</taxon>
        <taxon>Bacillati</taxon>
        <taxon>Actinomycetota</taxon>
        <taxon>Actinomycetes</taxon>
        <taxon>Mycobacteriales</taxon>
        <taxon>Mycobacteriaceae</taxon>
        <taxon>Mycolicibacter</taxon>
    </lineage>
</organism>
<protein>
    <submittedName>
        <fullName evidence="1">Uncharacterized protein</fullName>
    </submittedName>
</protein>
<dbReference type="Proteomes" id="UP000192320">
    <property type="component" value="Unassembled WGS sequence"/>
</dbReference>
<proteinExistence type="predicted"/>
<name>A0A7I7R5U6_9MYCO</name>
<reference evidence="1 2" key="1">
    <citation type="submission" date="2017-02" db="EMBL/GenBank/DDBJ databases">
        <title>The new phylogeny of genus Mycobacterium.</title>
        <authorList>
            <person name="Tortoli E."/>
            <person name="Trovato A."/>
            <person name="Cirillo D.M."/>
        </authorList>
    </citation>
    <scope>NUCLEOTIDE SEQUENCE [LARGE SCALE GENOMIC DNA]</scope>
    <source>
        <strain evidence="1 2">DSM 45633</strain>
    </source>
</reference>
<accession>A0A7I7R5U6</accession>